<dbReference type="EMBL" id="WHWB01032317">
    <property type="protein sequence ID" value="KAJ7426097.1"/>
    <property type="molecule type" value="Genomic_DNA"/>
</dbReference>
<comment type="caution">
    <text evidence="1">The sequence shown here is derived from an EMBL/GenBank/DDBJ whole genome shotgun (WGS) entry which is preliminary data.</text>
</comment>
<dbReference type="Proteomes" id="UP001145742">
    <property type="component" value="Unassembled WGS sequence"/>
</dbReference>
<protein>
    <submittedName>
        <fullName evidence="1">Uncharacterized protein</fullName>
    </submittedName>
</protein>
<accession>A0ABQ9DP44</accession>
<sequence length="143" mass="15344">MLARAGADCCFSLRDLQESVFACKAHPGSLKNNEPVKEPLNVLPHQGSPSPANSDKTTLDELWMQSYSPLVCVSVVVPDGTVEDQAGNTRALSSKGACIVLHRLVLVTDTNCVGVMPSAFSGTFPYGEDSSKAILPKYQDEFK</sequence>
<gene>
    <name evidence="1" type="ORF">WISP_18921</name>
</gene>
<name>A0ABQ9DP44_9PASS</name>
<reference evidence="1" key="1">
    <citation type="submission" date="2019-10" db="EMBL/GenBank/DDBJ databases">
        <authorList>
            <person name="Soares A.E.R."/>
            <person name="Aleixo A."/>
            <person name="Schneider P."/>
            <person name="Miyaki C.Y."/>
            <person name="Schneider M.P."/>
            <person name="Mello C."/>
            <person name="Vasconcelos A.T.R."/>
        </authorList>
    </citation>
    <scope>NUCLEOTIDE SEQUENCE</scope>
    <source>
        <tissue evidence="1">Muscle</tissue>
    </source>
</reference>
<organism evidence="1 2">
    <name type="scientific">Willisornis vidua</name>
    <name type="common">Xingu scale-backed antbird</name>
    <dbReference type="NCBI Taxonomy" id="1566151"/>
    <lineage>
        <taxon>Eukaryota</taxon>
        <taxon>Metazoa</taxon>
        <taxon>Chordata</taxon>
        <taxon>Craniata</taxon>
        <taxon>Vertebrata</taxon>
        <taxon>Euteleostomi</taxon>
        <taxon>Archelosauria</taxon>
        <taxon>Archosauria</taxon>
        <taxon>Dinosauria</taxon>
        <taxon>Saurischia</taxon>
        <taxon>Theropoda</taxon>
        <taxon>Coelurosauria</taxon>
        <taxon>Aves</taxon>
        <taxon>Neognathae</taxon>
        <taxon>Neoaves</taxon>
        <taxon>Telluraves</taxon>
        <taxon>Australaves</taxon>
        <taxon>Passeriformes</taxon>
        <taxon>Thamnophilidae</taxon>
        <taxon>Willisornis</taxon>
    </lineage>
</organism>
<proteinExistence type="predicted"/>
<keyword evidence="2" id="KW-1185">Reference proteome</keyword>
<evidence type="ECO:0000313" key="2">
    <source>
        <dbReference type="Proteomes" id="UP001145742"/>
    </source>
</evidence>
<evidence type="ECO:0000313" key="1">
    <source>
        <dbReference type="EMBL" id="KAJ7426097.1"/>
    </source>
</evidence>